<feature type="transmembrane region" description="Helical" evidence="6">
    <location>
        <begin position="384"/>
        <end position="402"/>
    </location>
</feature>
<feature type="transmembrane region" description="Helical" evidence="6">
    <location>
        <begin position="21"/>
        <end position="39"/>
    </location>
</feature>
<evidence type="ECO:0000256" key="5">
    <source>
        <dbReference type="ARBA" id="ARBA00023136"/>
    </source>
</evidence>
<feature type="domain" description="Major facilitator superfamily (MFS) profile" evidence="7">
    <location>
        <begin position="18"/>
        <end position="407"/>
    </location>
</feature>
<organism evidence="8 9">
    <name type="scientific">Sulfobacillus harzensis</name>
    <dbReference type="NCBI Taxonomy" id="2729629"/>
    <lineage>
        <taxon>Bacteria</taxon>
        <taxon>Bacillati</taxon>
        <taxon>Bacillota</taxon>
        <taxon>Clostridia</taxon>
        <taxon>Eubacteriales</taxon>
        <taxon>Clostridiales Family XVII. Incertae Sedis</taxon>
        <taxon>Sulfobacillus</taxon>
    </lineage>
</organism>
<dbReference type="PROSITE" id="PS50850">
    <property type="entry name" value="MFS"/>
    <property type="match status" value="1"/>
</dbReference>
<proteinExistence type="predicted"/>
<keyword evidence="9" id="KW-1185">Reference proteome</keyword>
<dbReference type="GO" id="GO:0005886">
    <property type="term" value="C:plasma membrane"/>
    <property type="evidence" value="ECO:0007669"/>
    <property type="project" value="UniProtKB-SubCell"/>
</dbReference>
<evidence type="ECO:0000256" key="6">
    <source>
        <dbReference type="SAM" id="Phobius"/>
    </source>
</evidence>
<dbReference type="InterPro" id="IPR036259">
    <property type="entry name" value="MFS_trans_sf"/>
</dbReference>
<evidence type="ECO:0000256" key="1">
    <source>
        <dbReference type="ARBA" id="ARBA00004651"/>
    </source>
</evidence>
<feature type="transmembrane region" description="Helical" evidence="6">
    <location>
        <begin position="86"/>
        <end position="104"/>
    </location>
</feature>
<comment type="caution">
    <text evidence="8">The sequence shown here is derived from an EMBL/GenBank/DDBJ whole genome shotgun (WGS) entry which is preliminary data.</text>
</comment>
<feature type="transmembrane region" description="Helical" evidence="6">
    <location>
        <begin position="350"/>
        <end position="372"/>
    </location>
</feature>
<dbReference type="Gene3D" id="1.20.1250.20">
    <property type="entry name" value="MFS general substrate transporter like domains"/>
    <property type="match status" value="2"/>
</dbReference>
<dbReference type="PANTHER" id="PTHR23528">
    <property type="match status" value="1"/>
</dbReference>
<accession>A0A7Y0LAH1</accession>
<evidence type="ECO:0000256" key="3">
    <source>
        <dbReference type="ARBA" id="ARBA00022692"/>
    </source>
</evidence>
<feature type="transmembrane region" description="Helical" evidence="6">
    <location>
        <begin position="150"/>
        <end position="170"/>
    </location>
</feature>
<keyword evidence="2" id="KW-0813">Transport</keyword>
<evidence type="ECO:0000259" key="7">
    <source>
        <dbReference type="PROSITE" id="PS50850"/>
    </source>
</evidence>
<keyword evidence="5 6" id="KW-0472">Membrane</keyword>
<evidence type="ECO:0000256" key="4">
    <source>
        <dbReference type="ARBA" id="ARBA00022989"/>
    </source>
</evidence>
<keyword evidence="3 6" id="KW-0812">Transmembrane</keyword>
<gene>
    <name evidence="8" type="ORF">HIJ39_21300</name>
</gene>
<feature type="transmembrane region" description="Helical" evidence="6">
    <location>
        <begin position="51"/>
        <end position="74"/>
    </location>
</feature>
<feature type="transmembrane region" description="Helical" evidence="6">
    <location>
        <begin position="319"/>
        <end position="338"/>
    </location>
</feature>
<feature type="transmembrane region" description="Helical" evidence="6">
    <location>
        <begin position="229"/>
        <end position="256"/>
    </location>
</feature>
<dbReference type="InterPro" id="IPR020846">
    <property type="entry name" value="MFS_dom"/>
</dbReference>
<dbReference type="GO" id="GO:0022857">
    <property type="term" value="F:transmembrane transporter activity"/>
    <property type="evidence" value="ECO:0007669"/>
    <property type="project" value="InterPro"/>
</dbReference>
<evidence type="ECO:0000256" key="2">
    <source>
        <dbReference type="ARBA" id="ARBA00022448"/>
    </source>
</evidence>
<feature type="transmembrane region" description="Helical" evidence="6">
    <location>
        <begin position="110"/>
        <end position="129"/>
    </location>
</feature>
<reference evidence="8 9" key="1">
    <citation type="submission" date="2020-04" db="EMBL/GenBank/DDBJ databases">
        <authorList>
            <person name="Zhang R."/>
            <person name="Schippers A."/>
        </authorList>
    </citation>
    <scope>NUCLEOTIDE SEQUENCE [LARGE SCALE GENOMIC DNA]</scope>
    <source>
        <strain evidence="8 9">DSM 109850</strain>
    </source>
</reference>
<name>A0A7Y0LAH1_9FIRM</name>
<dbReference type="PANTHER" id="PTHR23528:SF1">
    <property type="entry name" value="MAJOR FACILITATOR SUPERFAMILY (MFS) PROFILE DOMAIN-CONTAINING PROTEIN"/>
    <property type="match status" value="1"/>
</dbReference>
<dbReference type="EMBL" id="JABBVZ010000161">
    <property type="protein sequence ID" value="NMP24849.1"/>
    <property type="molecule type" value="Genomic_DNA"/>
</dbReference>
<evidence type="ECO:0000313" key="9">
    <source>
        <dbReference type="Proteomes" id="UP000533476"/>
    </source>
</evidence>
<evidence type="ECO:0000313" key="8">
    <source>
        <dbReference type="EMBL" id="NMP24849.1"/>
    </source>
</evidence>
<protein>
    <submittedName>
        <fullName evidence="8">SLC45 family MFS transporter</fullName>
    </submittedName>
</protein>
<dbReference type="SUPFAM" id="SSF103473">
    <property type="entry name" value="MFS general substrate transporter"/>
    <property type="match status" value="1"/>
</dbReference>
<keyword evidence="4 6" id="KW-1133">Transmembrane helix</keyword>
<dbReference type="AlphaFoldDB" id="A0A7Y0LAH1"/>
<dbReference type="Proteomes" id="UP000533476">
    <property type="component" value="Unassembled WGS sequence"/>
</dbReference>
<comment type="subcellular location">
    <subcellularLocation>
        <location evidence="1">Cell membrane</location>
        <topology evidence="1">Multi-pass membrane protein</topology>
    </subcellularLocation>
</comment>
<feature type="transmembrane region" description="Helical" evidence="6">
    <location>
        <begin position="176"/>
        <end position="196"/>
    </location>
</feature>
<feature type="transmembrane region" description="Helical" evidence="6">
    <location>
        <begin position="262"/>
        <end position="288"/>
    </location>
</feature>
<dbReference type="Pfam" id="PF07690">
    <property type="entry name" value="MFS_1"/>
    <property type="match status" value="1"/>
</dbReference>
<feature type="transmembrane region" description="Helical" evidence="6">
    <location>
        <begin position="295"/>
        <end position="313"/>
    </location>
</feature>
<dbReference type="InterPro" id="IPR011701">
    <property type="entry name" value="MFS"/>
</dbReference>
<sequence length="410" mass="44371">MATIEEKASPAARFSYMSSGVLGLGMFGISLAAGIYNSYVPLFIRHYVPSAAIIGLIVSVRTLMGVVLNTYFSARSDRTQTRFGRRLPYILIGMPVTGILFMLFPWQIGAAFLIVVDLVYAVASNVFYAPTIALMPDVTPAPRRSQANGIINAMAGLAALLAFFIGPALFHMGRPLPFLVVGVLFFIIPFIMWRGIREPAIGAPSSDGVGIRHLLHAARRIVARPDRTALLLLAAVFFWSGGESSVETFFVTYGVYHLHLASATAVITIGLFALAYLIFAVPSGFLAARLTRRRLVLGGTVGLALAFFALSFLSSVWPIRAFALVGGFFWAFININGYPWFTTLAEPADVGAFTGLWLMAAGLGNFVCQPAIGFLMDRLGYPWLFYGAAASVLLGFLAVLFTPRRKVLAS</sequence>
<dbReference type="RefSeq" id="WP_169103054.1">
    <property type="nucleotide sequence ID" value="NZ_JABBVZ010000161.1"/>
</dbReference>